<evidence type="ECO:0000313" key="2">
    <source>
        <dbReference type="EMBL" id="ORZ14907.1"/>
    </source>
</evidence>
<feature type="compositionally biased region" description="Polar residues" evidence="1">
    <location>
        <begin position="271"/>
        <end position="283"/>
    </location>
</feature>
<organism evidence="2 3">
    <name type="scientific">Lobosporangium transversale</name>
    <dbReference type="NCBI Taxonomy" id="64571"/>
    <lineage>
        <taxon>Eukaryota</taxon>
        <taxon>Fungi</taxon>
        <taxon>Fungi incertae sedis</taxon>
        <taxon>Mucoromycota</taxon>
        <taxon>Mortierellomycotina</taxon>
        <taxon>Mortierellomycetes</taxon>
        <taxon>Mortierellales</taxon>
        <taxon>Mortierellaceae</taxon>
        <taxon>Lobosporangium</taxon>
    </lineage>
</organism>
<dbReference type="Proteomes" id="UP000193648">
    <property type="component" value="Unassembled WGS sequence"/>
</dbReference>
<dbReference type="STRING" id="64571.A0A1Y2GNH8"/>
<gene>
    <name evidence="2" type="ORF">BCR41DRAFT_386752</name>
</gene>
<feature type="compositionally biased region" description="Basic and acidic residues" evidence="1">
    <location>
        <begin position="137"/>
        <end position="146"/>
    </location>
</feature>
<keyword evidence="3" id="KW-1185">Reference proteome</keyword>
<feature type="compositionally biased region" description="Basic and acidic residues" evidence="1">
    <location>
        <begin position="61"/>
        <end position="76"/>
    </location>
</feature>
<dbReference type="EMBL" id="MCFF01000020">
    <property type="protein sequence ID" value="ORZ14907.1"/>
    <property type="molecule type" value="Genomic_DNA"/>
</dbReference>
<dbReference type="GeneID" id="33569669"/>
<feature type="region of interest" description="Disordered" evidence="1">
    <location>
        <begin position="271"/>
        <end position="294"/>
    </location>
</feature>
<evidence type="ECO:0000313" key="3">
    <source>
        <dbReference type="Proteomes" id="UP000193648"/>
    </source>
</evidence>
<name>A0A1Y2GNH8_9FUNG</name>
<feature type="region of interest" description="Disordered" evidence="1">
    <location>
        <begin position="316"/>
        <end position="349"/>
    </location>
</feature>
<feature type="region of interest" description="Disordered" evidence="1">
    <location>
        <begin position="48"/>
        <end position="155"/>
    </location>
</feature>
<dbReference type="InParanoid" id="A0A1Y2GNH8"/>
<reference evidence="2 3" key="1">
    <citation type="submission" date="2016-07" db="EMBL/GenBank/DDBJ databases">
        <title>Pervasive Adenine N6-methylation of Active Genes in Fungi.</title>
        <authorList>
            <consortium name="DOE Joint Genome Institute"/>
            <person name="Mondo S.J."/>
            <person name="Dannebaum R.O."/>
            <person name="Kuo R.C."/>
            <person name="Labutti K."/>
            <person name="Haridas S."/>
            <person name="Kuo A."/>
            <person name="Salamov A."/>
            <person name="Ahrendt S.R."/>
            <person name="Lipzen A."/>
            <person name="Sullivan W."/>
            <person name="Andreopoulos W.B."/>
            <person name="Clum A."/>
            <person name="Lindquist E."/>
            <person name="Daum C."/>
            <person name="Ramamoorthy G.K."/>
            <person name="Gryganskyi A."/>
            <person name="Culley D."/>
            <person name="Magnuson J.K."/>
            <person name="James T.Y."/>
            <person name="O'Malley M.A."/>
            <person name="Stajich J.E."/>
            <person name="Spatafora J.W."/>
            <person name="Visel A."/>
            <person name="Grigoriev I.V."/>
        </authorList>
    </citation>
    <scope>NUCLEOTIDE SEQUENCE [LARGE SCALE GENOMIC DNA]</scope>
    <source>
        <strain evidence="2 3">NRRL 3116</strain>
    </source>
</reference>
<feature type="compositionally biased region" description="Low complexity" evidence="1">
    <location>
        <begin position="326"/>
        <end position="342"/>
    </location>
</feature>
<proteinExistence type="predicted"/>
<dbReference type="RefSeq" id="XP_021881039.1">
    <property type="nucleotide sequence ID" value="XM_022027826.1"/>
</dbReference>
<comment type="caution">
    <text evidence="2">The sequence shown here is derived from an EMBL/GenBank/DDBJ whole genome shotgun (WGS) entry which is preliminary data.</text>
</comment>
<dbReference type="OrthoDB" id="5599613at2759"/>
<evidence type="ECO:0000256" key="1">
    <source>
        <dbReference type="SAM" id="MobiDB-lite"/>
    </source>
</evidence>
<feature type="compositionally biased region" description="Polar residues" evidence="1">
    <location>
        <begin position="122"/>
        <end position="135"/>
    </location>
</feature>
<sequence>MGRTSKNQRTAHLNMRSIGSYFQSTSGSSSSSFVISNSNTRLISSYFQRHPGPSAELESSIPDRAERHTPEDKDVEQSEVAADTSLEDDLDPSMSFEMSPPHNPFSPGDNEDLNDTYYDASDSLNPSSPGKSSIKSEAGEASKHNEPISTDLDSVDSLGLMTFNSQVSGESLRRLALSPRKAKWKGMTPGSMPSKPSLTFSEKLAEEMGTSLELMDSNSKLKPLELENIKNSPFTKDIVEGSDSGSEADWNDTNILVAAEIDAIAPQLTSSGQEMETNDSNPNLGPLGSDDDIPTLKQFSNKIGPMVLEESDSELDDDLFSGNLSPATPTPSTGTPATTDATPIEDETESKLDMKLSDIDAELEDIPLQRATGRVVHAQTSAKSGRTLRSSVAKPALIPAISPKLTSKTPKSTQAKKHFFSLDVLLKEKKRRDEIGYDIKTASANTTLDDNLIEEFDEAEDEEVISGPTMIPKGVLSEEQEGALTEIIEENSSEIVEDFIEFFVHWPQEFVIPSLELELEGADASDHVVQKVLECTKTETERRHFLMSPYLMIISATPWTMPRSLFKWLLLVTATEQHQPVTLSVFALLQRILTQRTSVHGIDHQDLIRVFGMYGANDKCLTQDWRATPVTKETRNQRLILPETKSFPRQNLKSIIKLVNITATLNPQFYDFVEIQKIMNLLLRMTTDPIIGDIKSLLGSTMVALLDIIPESDWDSKRQQLCESIIFTLGTSLPFILLVLNQLPSLSLRITLLRRSIALAYLQQPPIPPGGTAPNLDELHRALFIDKGFLVGPETNYKDLGRRIKVLGYCLDDEQMIAGYGRSALEPLLKKLRRMHGRIVDVRAAFMERTLTKDIIQRLYMRIYYAGIHRQMVKQSTINFNSIQTKVQTNGQAPPTTNIANLRSIPELAAPVTNDLAADVEQSDSKVDD</sequence>
<protein>
    <submittedName>
        <fullName evidence="2">Uncharacterized protein</fullName>
    </submittedName>
</protein>
<dbReference type="AlphaFoldDB" id="A0A1Y2GNH8"/>
<accession>A0A1Y2GNH8</accession>